<gene>
    <name evidence="3" type="ORF">M408DRAFT_91655</name>
</gene>
<name>A0A0C2X805_SERVB</name>
<keyword evidence="2" id="KW-0472">Membrane</keyword>
<evidence type="ECO:0000256" key="1">
    <source>
        <dbReference type="SAM" id="MobiDB-lite"/>
    </source>
</evidence>
<dbReference type="EMBL" id="KN824277">
    <property type="protein sequence ID" value="KIM34173.1"/>
    <property type="molecule type" value="Genomic_DNA"/>
</dbReference>
<keyword evidence="4" id="KW-1185">Reference proteome</keyword>
<evidence type="ECO:0000313" key="3">
    <source>
        <dbReference type="EMBL" id="KIM34173.1"/>
    </source>
</evidence>
<feature type="transmembrane region" description="Helical" evidence="2">
    <location>
        <begin position="149"/>
        <end position="171"/>
    </location>
</feature>
<feature type="region of interest" description="Disordered" evidence="1">
    <location>
        <begin position="235"/>
        <end position="274"/>
    </location>
</feature>
<dbReference type="AlphaFoldDB" id="A0A0C2X805"/>
<dbReference type="OrthoDB" id="3268014at2759"/>
<protein>
    <submittedName>
        <fullName evidence="3">Uncharacterized protein</fullName>
    </submittedName>
</protein>
<dbReference type="HOGENOM" id="CLU_659822_0_0_1"/>
<feature type="transmembrane region" description="Helical" evidence="2">
    <location>
        <begin position="204"/>
        <end position="228"/>
    </location>
</feature>
<reference evidence="3 4" key="1">
    <citation type="submission" date="2014-04" db="EMBL/GenBank/DDBJ databases">
        <authorList>
            <consortium name="DOE Joint Genome Institute"/>
            <person name="Kuo A."/>
            <person name="Zuccaro A."/>
            <person name="Kohler A."/>
            <person name="Nagy L.G."/>
            <person name="Floudas D."/>
            <person name="Copeland A."/>
            <person name="Barry K.W."/>
            <person name="Cichocki N."/>
            <person name="Veneault-Fourrey C."/>
            <person name="LaButti K."/>
            <person name="Lindquist E.A."/>
            <person name="Lipzen A."/>
            <person name="Lundell T."/>
            <person name="Morin E."/>
            <person name="Murat C."/>
            <person name="Sun H."/>
            <person name="Tunlid A."/>
            <person name="Henrissat B."/>
            <person name="Grigoriev I.V."/>
            <person name="Hibbett D.S."/>
            <person name="Martin F."/>
            <person name="Nordberg H.P."/>
            <person name="Cantor M.N."/>
            <person name="Hua S.X."/>
        </authorList>
    </citation>
    <scope>NUCLEOTIDE SEQUENCE [LARGE SCALE GENOMIC DNA]</scope>
    <source>
        <strain evidence="3 4">MAFF 305830</strain>
    </source>
</reference>
<evidence type="ECO:0000313" key="4">
    <source>
        <dbReference type="Proteomes" id="UP000054097"/>
    </source>
</evidence>
<accession>A0A0C2X805</accession>
<proteinExistence type="predicted"/>
<feature type="transmembrane region" description="Helical" evidence="2">
    <location>
        <begin position="311"/>
        <end position="329"/>
    </location>
</feature>
<dbReference type="Proteomes" id="UP000054097">
    <property type="component" value="Unassembled WGS sequence"/>
</dbReference>
<sequence>AILLTSQKQRLRQLVDFPRRSFSRRAYFPFDSFPAKIRLEATEWECECLSSDLSVLIIAVRAASVAEKASQTTTFTLVKTTSQMEDPSSRSSWLLDLPTTLNSGFDTICLSLGIYILVTRLRTSDISSKPSQTTTSALTTPSLWTRKRLSILCASALATTLVQLTRILLIASLSYDAYRTAAAAVAPGTDDKPTQDNPLMRPPALYGVLALPVFTFFSRGLLILLFALPTTTKKHPLAPPPTPSSPVVSTQHAIPPSPRPRKGSVAPNSPKESSFPLADGPLPPHLAHPPSPIWQFVSSLPSRLYGPTQNLYLIAFYSCILFACIFVPFSYHTYWYFDIPRIELVLSLYLAAILRDAKNVPGLTVKEKRARGIPTLERVVYARWLGLAILFLEVPVETLWKVLLDGSVMFILWRADA</sequence>
<feature type="non-terminal residue" evidence="3">
    <location>
        <position position="1"/>
    </location>
</feature>
<keyword evidence="2" id="KW-0812">Transmembrane</keyword>
<organism evidence="3 4">
    <name type="scientific">Serendipita vermifera MAFF 305830</name>
    <dbReference type="NCBI Taxonomy" id="933852"/>
    <lineage>
        <taxon>Eukaryota</taxon>
        <taxon>Fungi</taxon>
        <taxon>Dikarya</taxon>
        <taxon>Basidiomycota</taxon>
        <taxon>Agaricomycotina</taxon>
        <taxon>Agaricomycetes</taxon>
        <taxon>Sebacinales</taxon>
        <taxon>Serendipitaceae</taxon>
        <taxon>Serendipita</taxon>
    </lineage>
</organism>
<reference evidence="4" key="2">
    <citation type="submission" date="2015-01" db="EMBL/GenBank/DDBJ databases">
        <title>Evolutionary Origins and Diversification of the Mycorrhizal Mutualists.</title>
        <authorList>
            <consortium name="DOE Joint Genome Institute"/>
            <consortium name="Mycorrhizal Genomics Consortium"/>
            <person name="Kohler A."/>
            <person name="Kuo A."/>
            <person name="Nagy L.G."/>
            <person name="Floudas D."/>
            <person name="Copeland A."/>
            <person name="Barry K.W."/>
            <person name="Cichocki N."/>
            <person name="Veneault-Fourrey C."/>
            <person name="LaButti K."/>
            <person name="Lindquist E.A."/>
            <person name="Lipzen A."/>
            <person name="Lundell T."/>
            <person name="Morin E."/>
            <person name="Murat C."/>
            <person name="Riley R."/>
            <person name="Ohm R."/>
            <person name="Sun H."/>
            <person name="Tunlid A."/>
            <person name="Henrissat B."/>
            <person name="Grigoriev I.V."/>
            <person name="Hibbett D.S."/>
            <person name="Martin F."/>
        </authorList>
    </citation>
    <scope>NUCLEOTIDE SEQUENCE [LARGE SCALE GENOMIC DNA]</scope>
    <source>
        <strain evidence="4">MAFF 305830</strain>
    </source>
</reference>
<evidence type="ECO:0000256" key="2">
    <source>
        <dbReference type="SAM" id="Phobius"/>
    </source>
</evidence>
<keyword evidence="2" id="KW-1133">Transmembrane helix</keyword>